<evidence type="ECO:0000313" key="6">
    <source>
        <dbReference type="Proteomes" id="UP000010880"/>
    </source>
</evidence>
<dbReference type="AlphaFoldDB" id="L0K931"/>
<dbReference type="Gene3D" id="4.10.520.10">
    <property type="entry name" value="IHF-like DNA-binding proteins"/>
    <property type="match status" value="1"/>
</dbReference>
<dbReference type="InterPro" id="IPR010992">
    <property type="entry name" value="IHF-like_DNA-bd_dom_sf"/>
</dbReference>
<keyword evidence="6" id="KW-1185">Reference proteome</keyword>
<dbReference type="GO" id="GO:0003677">
    <property type="term" value="F:DNA binding"/>
    <property type="evidence" value="ECO:0007669"/>
    <property type="project" value="UniProtKB-KW"/>
</dbReference>
<dbReference type="GO" id="GO:0030527">
    <property type="term" value="F:structural constituent of chromatin"/>
    <property type="evidence" value="ECO:0007669"/>
    <property type="project" value="InterPro"/>
</dbReference>
<dbReference type="InterPro" id="IPR000119">
    <property type="entry name" value="Hist_DNA-bd"/>
</dbReference>
<evidence type="ECO:0000256" key="3">
    <source>
        <dbReference type="ARBA" id="ARBA00023125"/>
    </source>
</evidence>
<dbReference type="PROSITE" id="PS00045">
    <property type="entry name" value="HISTONE_LIKE"/>
    <property type="match status" value="1"/>
</dbReference>
<dbReference type="CDD" id="cd13831">
    <property type="entry name" value="HU"/>
    <property type="match status" value="1"/>
</dbReference>
<name>L0K931_HALHC</name>
<dbReference type="EMBL" id="CP003359">
    <property type="protein sequence ID" value="AGB41526.1"/>
    <property type="molecule type" value="Genomic_DNA"/>
</dbReference>
<proteinExistence type="inferred from homology"/>
<comment type="similarity">
    <text evidence="1 4">Belongs to the bacterial histone-like protein family.</text>
</comment>
<dbReference type="SUPFAM" id="SSF47729">
    <property type="entry name" value="IHF-like DNA-binding proteins"/>
    <property type="match status" value="1"/>
</dbReference>
<sequence>MAKNITKNDLVDQIAEKTGITKKDTKETVNTMLEVVTENLRNEAKKDAEERSKIQFIGFGSFEVRDRSARTGRNPQTGEEMEIPARTVPAFKAGKSLKETVNVK</sequence>
<gene>
    <name evidence="5" type="ordered locus">Halha_1588</name>
</gene>
<accession>L0K931</accession>
<dbReference type="GO" id="GO:0005829">
    <property type="term" value="C:cytosol"/>
    <property type="evidence" value="ECO:0007669"/>
    <property type="project" value="TreeGrafter"/>
</dbReference>
<dbReference type="GO" id="GO:0030261">
    <property type="term" value="P:chromosome condensation"/>
    <property type="evidence" value="ECO:0007669"/>
    <property type="project" value="UniProtKB-KW"/>
</dbReference>
<dbReference type="SMART" id="SM00411">
    <property type="entry name" value="BHL"/>
    <property type="match status" value="1"/>
</dbReference>
<protein>
    <submittedName>
        <fullName evidence="5">Bacterial nucleoid DNA-binding protein</fullName>
    </submittedName>
</protein>
<dbReference type="Pfam" id="PF00216">
    <property type="entry name" value="Bac_DNA_binding"/>
    <property type="match status" value="1"/>
</dbReference>
<dbReference type="PATRIC" id="fig|748449.3.peg.1539"/>
<reference evidence="6" key="1">
    <citation type="submission" date="2012-02" db="EMBL/GenBank/DDBJ databases">
        <title>The complete genome of Halobacteroides halobius DSM 5150.</title>
        <authorList>
            <person name="Lucas S."/>
            <person name="Copeland A."/>
            <person name="Lapidus A."/>
            <person name="Glavina del Rio T."/>
            <person name="Dalin E."/>
            <person name="Tice H."/>
            <person name="Bruce D."/>
            <person name="Goodwin L."/>
            <person name="Pitluck S."/>
            <person name="Peters L."/>
            <person name="Mikhailova N."/>
            <person name="Gu W."/>
            <person name="Kyrpides N."/>
            <person name="Mavromatis K."/>
            <person name="Ivanova N."/>
            <person name="Brettin T."/>
            <person name="Detter J.C."/>
            <person name="Han C."/>
            <person name="Larimer F."/>
            <person name="Land M."/>
            <person name="Hauser L."/>
            <person name="Markowitz V."/>
            <person name="Cheng J.-F."/>
            <person name="Hugenholtz P."/>
            <person name="Woyke T."/>
            <person name="Wu D."/>
            <person name="Tindall B."/>
            <person name="Pomrenke H."/>
            <person name="Brambilla E."/>
            <person name="Klenk H.-P."/>
            <person name="Eisen J.A."/>
        </authorList>
    </citation>
    <scope>NUCLEOTIDE SEQUENCE [LARGE SCALE GENOMIC DNA]</scope>
    <source>
        <strain evidence="6">ATCC 35273 / DSM 5150 / MD-1</strain>
    </source>
</reference>
<evidence type="ECO:0000256" key="2">
    <source>
        <dbReference type="ARBA" id="ARBA00023067"/>
    </source>
</evidence>
<dbReference type="PANTHER" id="PTHR33175">
    <property type="entry name" value="DNA-BINDING PROTEIN HU"/>
    <property type="match status" value="1"/>
</dbReference>
<dbReference type="HOGENOM" id="CLU_105066_3_1_9"/>
<organism evidence="5 6">
    <name type="scientific">Halobacteroides halobius (strain ATCC 35273 / DSM 5150 / MD-1)</name>
    <dbReference type="NCBI Taxonomy" id="748449"/>
    <lineage>
        <taxon>Bacteria</taxon>
        <taxon>Bacillati</taxon>
        <taxon>Bacillota</taxon>
        <taxon>Clostridia</taxon>
        <taxon>Halanaerobiales</taxon>
        <taxon>Halobacteroidaceae</taxon>
        <taxon>Halobacteroides</taxon>
    </lineage>
</organism>
<evidence type="ECO:0000313" key="5">
    <source>
        <dbReference type="EMBL" id="AGB41526.1"/>
    </source>
</evidence>
<dbReference type="PANTHER" id="PTHR33175:SF3">
    <property type="entry name" value="DNA-BINDING PROTEIN HU-BETA"/>
    <property type="match status" value="1"/>
</dbReference>
<evidence type="ECO:0000256" key="1">
    <source>
        <dbReference type="ARBA" id="ARBA00010529"/>
    </source>
</evidence>
<keyword evidence="3 5" id="KW-0238">DNA-binding</keyword>
<dbReference type="RefSeq" id="WP_015327243.1">
    <property type="nucleotide sequence ID" value="NC_019978.1"/>
</dbReference>
<dbReference type="eggNOG" id="COG0776">
    <property type="taxonomic scope" value="Bacteria"/>
</dbReference>
<dbReference type="PRINTS" id="PR01727">
    <property type="entry name" value="DNABINDINGHU"/>
</dbReference>
<dbReference type="InterPro" id="IPR020816">
    <property type="entry name" value="Histone-like_DNA-bd_CS"/>
</dbReference>
<keyword evidence="2" id="KW-0226">DNA condensation</keyword>
<dbReference type="Proteomes" id="UP000010880">
    <property type="component" value="Chromosome"/>
</dbReference>
<evidence type="ECO:0000256" key="4">
    <source>
        <dbReference type="RuleBase" id="RU003939"/>
    </source>
</evidence>
<dbReference type="STRING" id="748449.Halha_1588"/>
<dbReference type="KEGG" id="hhl:Halha_1588"/>